<accession>A0AAE0N533</accession>
<dbReference type="InterPro" id="IPR016181">
    <property type="entry name" value="Acyl_CoA_acyltransferase"/>
</dbReference>
<evidence type="ECO:0000259" key="1">
    <source>
        <dbReference type="PROSITE" id="PS51186"/>
    </source>
</evidence>
<feature type="domain" description="N-acetyltransferase" evidence="1">
    <location>
        <begin position="81"/>
        <end position="215"/>
    </location>
</feature>
<dbReference type="SUPFAM" id="SSF55729">
    <property type="entry name" value="Acyl-CoA N-acyltransferases (Nat)"/>
    <property type="match status" value="1"/>
</dbReference>
<comment type="caution">
    <text evidence="2">The sequence shown here is derived from an EMBL/GenBank/DDBJ whole genome shotgun (WGS) entry which is preliminary data.</text>
</comment>
<organism evidence="2 3">
    <name type="scientific">Podospora didyma</name>
    <dbReference type="NCBI Taxonomy" id="330526"/>
    <lineage>
        <taxon>Eukaryota</taxon>
        <taxon>Fungi</taxon>
        <taxon>Dikarya</taxon>
        <taxon>Ascomycota</taxon>
        <taxon>Pezizomycotina</taxon>
        <taxon>Sordariomycetes</taxon>
        <taxon>Sordariomycetidae</taxon>
        <taxon>Sordariales</taxon>
        <taxon>Podosporaceae</taxon>
        <taxon>Podospora</taxon>
    </lineage>
</organism>
<reference evidence="2" key="1">
    <citation type="journal article" date="2023" name="Mol. Phylogenet. Evol.">
        <title>Genome-scale phylogeny and comparative genomics of the fungal order Sordariales.</title>
        <authorList>
            <person name="Hensen N."/>
            <person name="Bonometti L."/>
            <person name="Westerberg I."/>
            <person name="Brannstrom I.O."/>
            <person name="Guillou S."/>
            <person name="Cros-Aarteil S."/>
            <person name="Calhoun S."/>
            <person name="Haridas S."/>
            <person name="Kuo A."/>
            <person name="Mondo S."/>
            <person name="Pangilinan J."/>
            <person name="Riley R."/>
            <person name="LaButti K."/>
            <person name="Andreopoulos B."/>
            <person name="Lipzen A."/>
            <person name="Chen C."/>
            <person name="Yan M."/>
            <person name="Daum C."/>
            <person name="Ng V."/>
            <person name="Clum A."/>
            <person name="Steindorff A."/>
            <person name="Ohm R.A."/>
            <person name="Martin F."/>
            <person name="Silar P."/>
            <person name="Natvig D.O."/>
            <person name="Lalanne C."/>
            <person name="Gautier V."/>
            <person name="Ament-Velasquez S.L."/>
            <person name="Kruys A."/>
            <person name="Hutchinson M.I."/>
            <person name="Powell A.J."/>
            <person name="Barry K."/>
            <person name="Miller A.N."/>
            <person name="Grigoriev I.V."/>
            <person name="Debuchy R."/>
            <person name="Gladieux P."/>
            <person name="Hiltunen Thoren M."/>
            <person name="Johannesson H."/>
        </authorList>
    </citation>
    <scope>NUCLEOTIDE SEQUENCE</scope>
    <source>
        <strain evidence="2">CBS 232.78</strain>
    </source>
</reference>
<proteinExistence type="predicted"/>
<dbReference type="Proteomes" id="UP001285441">
    <property type="component" value="Unassembled WGS sequence"/>
</dbReference>
<dbReference type="InterPro" id="IPR052523">
    <property type="entry name" value="Trichothecene_AcTrans"/>
</dbReference>
<protein>
    <submittedName>
        <fullName evidence="2">Acyl-CoA N-acyltransferase</fullName>
    </submittedName>
</protein>
<keyword evidence="3" id="KW-1185">Reference proteome</keyword>
<sequence>MELQLRPARPSDHADIVATIFSAFETHPIHARLFPRDLGASHEFWESYVSKELQDPNARFIIAEDVSSTSASPSSDNLTTSTFVAFALWKPPVTENSSLTSAPAPPPDWSAWPANPALAAAFFGAIGGKHTTIMGDRLHFYLELICCRPEFMGNGAGGLMMRWGLEQADAGGFETYLDATPSGKPLYDKNGFRTLEVVKYLDGACEHYFMIRDPKTAAEKSTCTTL</sequence>
<dbReference type="CDD" id="cd04301">
    <property type="entry name" value="NAT_SF"/>
    <property type="match status" value="1"/>
</dbReference>
<gene>
    <name evidence="2" type="ORF">B0H63DRAFT_487274</name>
</gene>
<dbReference type="PANTHER" id="PTHR42791:SF1">
    <property type="entry name" value="N-ACETYLTRANSFERASE DOMAIN-CONTAINING PROTEIN"/>
    <property type="match status" value="1"/>
</dbReference>
<name>A0AAE0N533_9PEZI</name>
<dbReference type="PROSITE" id="PS51186">
    <property type="entry name" value="GNAT"/>
    <property type="match status" value="1"/>
</dbReference>
<dbReference type="EMBL" id="JAULSW010000009">
    <property type="protein sequence ID" value="KAK3370590.1"/>
    <property type="molecule type" value="Genomic_DNA"/>
</dbReference>
<dbReference type="Gene3D" id="3.40.630.30">
    <property type="match status" value="1"/>
</dbReference>
<reference evidence="2" key="2">
    <citation type="submission" date="2023-06" db="EMBL/GenBank/DDBJ databases">
        <authorList>
            <consortium name="Lawrence Berkeley National Laboratory"/>
            <person name="Haridas S."/>
            <person name="Hensen N."/>
            <person name="Bonometti L."/>
            <person name="Westerberg I."/>
            <person name="Brannstrom I.O."/>
            <person name="Guillou S."/>
            <person name="Cros-Aarteil S."/>
            <person name="Calhoun S."/>
            <person name="Kuo A."/>
            <person name="Mondo S."/>
            <person name="Pangilinan J."/>
            <person name="Riley R."/>
            <person name="LaButti K."/>
            <person name="Andreopoulos B."/>
            <person name="Lipzen A."/>
            <person name="Chen C."/>
            <person name="Yanf M."/>
            <person name="Daum C."/>
            <person name="Ng V."/>
            <person name="Clum A."/>
            <person name="Steindorff A."/>
            <person name="Ohm R."/>
            <person name="Martin F."/>
            <person name="Silar P."/>
            <person name="Natvig D."/>
            <person name="Lalanne C."/>
            <person name="Gautier V."/>
            <person name="Ament-velasquez S.L."/>
            <person name="Kruys A."/>
            <person name="Hutchinson M.I."/>
            <person name="Powell A.J."/>
            <person name="Barry K."/>
            <person name="Miller A.N."/>
            <person name="Grigoriev I.V."/>
            <person name="Debuchy R."/>
            <person name="Gladieux P."/>
            <person name="Thoren M.H."/>
            <person name="Johannesson H."/>
        </authorList>
    </citation>
    <scope>NUCLEOTIDE SEQUENCE</scope>
    <source>
        <strain evidence="2">CBS 232.78</strain>
    </source>
</reference>
<evidence type="ECO:0000313" key="3">
    <source>
        <dbReference type="Proteomes" id="UP001285441"/>
    </source>
</evidence>
<dbReference type="GO" id="GO:0016747">
    <property type="term" value="F:acyltransferase activity, transferring groups other than amino-acyl groups"/>
    <property type="evidence" value="ECO:0007669"/>
    <property type="project" value="InterPro"/>
</dbReference>
<dbReference type="AlphaFoldDB" id="A0AAE0N533"/>
<dbReference type="PANTHER" id="PTHR42791">
    <property type="entry name" value="GNAT FAMILY ACETYLTRANSFERASE"/>
    <property type="match status" value="1"/>
</dbReference>
<dbReference type="InterPro" id="IPR000182">
    <property type="entry name" value="GNAT_dom"/>
</dbReference>
<evidence type="ECO:0000313" key="2">
    <source>
        <dbReference type="EMBL" id="KAK3370590.1"/>
    </source>
</evidence>